<dbReference type="InterPro" id="IPR033985">
    <property type="entry name" value="SusD-like_N"/>
</dbReference>
<dbReference type="GO" id="GO:0009279">
    <property type="term" value="C:cell outer membrane"/>
    <property type="evidence" value="ECO:0007669"/>
    <property type="project" value="UniProtKB-SubCell"/>
</dbReference>
<dbReference type="Pfam" id="PF07980">
    <property type="entry name" value="SusD_RagB"/>
    <property type="match status" value="1"/>
</dbReference>
<dbReference type="RefSeq" id="WP_101472947.1">
    <property type="nucleotide sequence ID" value="NZ_PJND01000011.1"/>
</dbReference>
<keyword evidence="11" id="KW-1185">Reference proteome</keyword>
<dbReference type="Proteomes" id="UP000275027">
    <property type="component" value="Unassembled WGS sequence"/>
</dbReference>
<reference evidence="10 12" key="2">
    <citation type="submission" date="2018-10" db="EMBL/GenBank/DDBJ databases">
        <title>Genomic Encyclopedia of Archaeal and Bacterial Type Strains, Phase II (KMG-II): from individual species to whole genera.</title>
        <authorList>
            <person name="Goeker M."/>
        </authorList>
    </citation>
    <scope>NUCLEOTIDE SEQUENCE [LARGE SCALE GENOMIC DNA]</scope>
    <source>
        <strain evidence="10 12">DSM 21886</strain>
    </source>
</reference>
<evidence type="ECO:0000256" key="3">
    <source>
        <dbReference type="ARBA" id="ARBA00022729"/>
    </source>
</evidence>
<sequence>MKKTYILLVLLSASLLQTGCSSDFLDEPKPTNNVTPDVIFSNRAGVDAFIAGILRLNRGQFLNNEAAGLQSVYFARSVRGESLIQKQIWFGDDYDFQNREATYTRPNFTWRFSYKIIDQLNNLIKGIESSSQLSEQDKRETKSQALALRGFYYFQLALEFGDAYQSPKNLQFPPIYTEPTSEGKGMSTKAEFFGQILSDLETAVAGLSEERIDKSYINKQVAQAFLAQVYQYTGDWNNAKTTAHEAYGGNTSAVLDAASYSKGFNDFNAREWLWALPQTADQSAYYMSHPHAMMDHVAVAYHGTFINDDFVNLFSGTDVRNLFSNLYNAPVGDWQEFVTSKFKFTFDADIPVIRYPELILIEAEAEYHLGNESRARELLDAIRLNRDNQAQASTASGNALFELILTERRKEFYGENGIEWFDAKRLLRGITRTGNHRTHINLTADDKRFELKIPQEEIDANPNITNSVNSNR</sequence>
<feature type="domain" description="RagB/SusD" evidence="7">
    <location>
        <begin position="348"/>
        <end position="466"/>
    </location>
</feature>
<reference evidence="9 11" key="1">
    <citation type="submission" date="2017-12" db="EMBL/GenBank/DDBJ databases">
        <title>Genomic Encyclopedia of Type Strains, Phase III (KMG-III): the genomes of soil and plant-associated and newly described type strains.</title>
        <authorList>
            <person name="Whitman W."/>
        </authorList>
    </citation>
    <scope>NUCLEOTIDE SEQUENCE [LARGE SCALE GENOMIC DNA]</scope>
    <source>
        <strain evidence="9 11">IP-10</strain>
    </source>
</reference>
<gene>
    <name evidence="9" type="ORF">B0G92_3201</name>
    <name evidence="10" type="ORF">CLV50_3198</name>
</gene>
<proteinExistence type="inferred from homology"/>
<evidence type="ECO:0000256" key="5">
    <source>
        <dbReference type="ARBA" id="ARBA00023237"/>
    </source>
</evidence>
<evidence type="ECO:0000259" key="8">
    <source>
        <dbReference type="Pfam" id="PF14322"/>
    </source>
</evidence>
<dbReference type="Proteomes" id="UP000233767">
    <property type="component" value="Unassembled WGS sequence"/>
</dbReference>
<keyword evidence="5" id="KW-0998">Cell outer membrane</keyword>
<evidence type="ECO:0000313" key="10">
    <source>
        <dbReference type="EMBL" id="RLJ23383.1"/>
    </source>
</evidence>
<evidence type="ECO:0000313" key="12">
    <source>
        <dbReference type="Proteomes" id="UP000275027"/>
    </source>
</evidence>
<dbReference type="AlphaFoldDB" id="A0A497UFD6"/>
<feature type="domain" description="SusD-like N-terminal" evidence="8">
    <location>
        <begin position="23"/>
        <end position="230"/>
    </location>
</feature>
<accession>A0A497UFD6</accession>
<evidence type="ECO:0000256" key="1">
    <source>
        <dbReference type="ARBA" id="ARBA00004442"/>
    </source>
</evidence>
<name>A0A497UFD6_9FLAO</name>
<evidence type="ECO:0000256" key="2">
    <source>
        <dbReference type="ARBA" id="ARBA00006275"/>
    </source>
</evidence>
<dbReference type="EMBL" id="PJND01000011">
    <property type="protein sequence ID" value="PKW20121.1"/>
    <property type="molecule type" value="Genomic_DNA"/>
</dbReference>
<evidence type="ECO:0000259" key="7">
    <source>
        <dbReference type="Pfam" id="PF07980"/>
    </source>
</evidence>
<comment type="subcellular location">
    <subcellularLocation>
        <location evidence="1">Cell outer membrane</location>
    </subcellularLocation>
</comment>
<feature type="signal peptide" evidence="6">
    <location>
        <begin position="1"/>
        <end position="18"/>
    </location>
</feature>
<dbReference type="CDD" id="cd08977">
    <property type="entry name" value="SusD"/>
    <property type="match status" value="1"/>
</dbReference>
<dbReference type="SUPFAM" id="SSF48452">
    <property type="entry name" value="TPR-like"/>
    <property type="match status" value="1"/>
</dbReference>
<dbReference type="Gene3D" id="1.25.40.390">
    <property type="match status" value="1"/>
</dbReference>
<evidence type="ECO:0000313" key="9">
    <source>
        <dbReference type="EMBL" id="PKW20121.1"/>
    </source>
</evidence>
<comment type="caution">
    <text evidence="10">The sequence shown here is derived from an EMBL/GenBank/DDBJ whole genome shotgun (WGS) entry which is preliminary data.</text>
</comment>
<evidence type="ECO:0000256" key="6">
    <source>
        <dbReference type="SAM" id="SignalP"/>
    </source>
</evidence>
<evidence type="ECO:0000313" key="11">
    <source>
        <dbReference type="Proteomes" id="UP000233767"/>
    </source>
</evidence>
<dbReference type="InterPro" id="IPR011990">
    <property type="entry name" value="TPR-like_helical_dom_sf"/>
</dbReference>
<protein>
    <submittedName>
        <fullName evidence="10">SusD-like starch-binding protein associating with outer membrane</fullName>
    </submittedName>
</protein>
<dbReference type="InterPro" id="IPR012944">
    <property type="entry name" value="SusD_RagB_dom"/>
</dbReference>
<comment type="similarity">
    <text evidence="2">Belongs to the SusD family.</text>
</comment>
<evidence type="ECO:0000256" key="4">
    <source>
        <dbReference type="ARBA" id="ARBA00023136"/>
    </source>
</evidence>
<keyword evidence="3 6" id="KW-0732">Signal</keyword>
<keyword evidence="4" id="KW-0472">Membrane</keyword>
<dbReference type="Pfam" id="PF14322">
    <property type="entry name" value="SusD-like_3"/>
    <property type="match status" value="1"/>
</dbReference>
<dbReference type="EMBL" id="RCCB01000015">
    <property type="protein sequence ID" value="RLJ23383.1"/>
    <property type="molecule type" value="Genomic_DNA"/>
</dbReference>
<feature type="chain" id="PRO_5019830550" evidence="6">
    <location>
        <begin position="19"/>
        <end position="472"/>
    </location>
</feature>
<organism evidence="10 12">
    <name type="scientific">Flavobacterium lindanitolerans</name>
    <dbReference type="NCBI Taxonomy" id="428988"/>
    <lineage>
        <taxon>Bacteria</taxon>
        <taxon>Pseudomonadati</taxon>
        <taxon>Bacteroidota</taxon>
        <taxon>Flavobacteriia</taxon>
        <taxon>Flavobacteriales</taxon>
        <taxon>Flavobacteriaceae</taxon>
        <taxon>Flavobacterium</taxon>
    </lineage>
</organism>